<evidence type="ECO:0000313" key="3">
    <source>
        <dbReference type="Proteomes" id="UP000305939"/>
    </source>
</evidence>
<dbReference type="OrthoDB" id="1522602at2"/>
<dbReference type="Proteomes" id="UP000305939">
    <property type="component" value="Unassembled WGS sequence"/>
</dbReference>
<dbReference type="Pfam" id="PF17116">
    <property type="entry name" value="T9SS_plug_1st"/>
    <property type="match status" value="1"/>
</dbReference>
<dbReference type="InterPro" id="IPR031345">
    <property type="entry name" value="T9SS_Plug_N"/>
</dbReference>
<sequence length="418" mass="48402">MRTLIGFVIVFLQCNLTLLAQVQKEIPPPENIRSIVFTGNNNAAQFPVIQPGQTMVLTFDDLYADEADYYYRIEHCNYDWTPSNLVKNQYLDGLDNQRILQYDNSLASIQPYTAYRLELPNRFTRMRISGNYILKIFDNTDQIVFSRRFILFNNAVNVGGIVKRPRDPKFLNTGQRIEFTVSAGDFELVNPLQEVKVSILQNSNFNTAVHNIKPQFVSGSQLIYKYEKETSFEGGNEYLNLDTKDIRTATNTVARVDLKNRYNHYLYTNPVRRDMIYTYFPDINGDFRVRLGEGVQNDDNSEADYSFVHFSLEYQPWLGLKDVYVYGKFNNYELTKENKLTFNADNNTLETTLFLKQGFYNFKYVIKNSDGSIDLNAIGGNHWETENEYLVLVYYRNFGALYDSVIGVANISSVDISN</sequence>
<protein>
    <submittedName>
        <fullName evidence="2">DUF5103 domain-containing protein</fullName>
    </submittedName>
</protein>
<dbReference type="RefSeq" id="WP_136336380.1">
    <property type="nucleotide sequence ID" value="NZ_QXMP01000017.1"/>
</dbReference>
<reference evidence="2 3" key="1">
    <citation type="submission" date="2019-04" db="EMBL/GenBank/DDBJ databases">
        <title>Draft genome sequence of Robertkochia marina CC-AMO-30D.</title>
        <authorList>
            <person name="Hameed A."/>
            <person name="Lin S.-Y."/>
            <person name="Shahina M."/>
            <person name="Lai W.-A."/>
            <person name="Young C.-C."/>
        </authorList>
    </citation>
    <scope>NUCLEOTIDE SEQUENCE [LARGE SCALE GENOMIC DNA]</scope>
    <source>
        <strain evidence="2 3">CC-AMO-30D</strain>
    </source>
</reference>
<keyword evidence="3" id="KW-1185">Reference proteome</keyword>
<organism evidence="2 3">
    <name type="scientific">Robertkochia marina</name>
    <dbReference type="NCBI Taxonomy" id="1227945"/>
    <lineage>
        <taxon>Bacteria</taxon>
        <taxon>Pseudomonadati</taxon>
        <taxon>Bacteroidota</taxon>
        <taxon>Flavobacteriia</taxon>
        <taxon>Flavobacteriales</taxon>
        <taxon>Flavobacteriaceae</taxon>
        <taxon>Robertkochia</taxon>
    </lineage>
</organism>
<feature type="domain" description="Type 9 secretion system plug protein N-terminal" evidence="1">
    <location>
        <begin position="32"/>
        <end position="152"/>
    </location>
</feature>
<dbReference type="InterPro" id="IPR013783">
    <property type="entry name" value="Ig-like_fold"/>
</dbReference>
<name>A0A4S3LXM1_9FLAO</name>
<dbReference type="EMBL" id="SSMC01000003">
    <property type="protein sequence ID" value="THD66308.1"/>
    <property type="molecule type" value="Genomic_DNA"/>
</dbReference>
<comment type="caution">
    <text evidence="2">The sequence shown here is derived from an EMBL/GenBank/DDBJ whole genome shotgun (WGS) entry which is preliminary data.</text>
</comment>
<gene>
    <name evidence="2" type="ORF">E7Z59_10865</name>
</gene>
<dbReference type="Gene3D" id="2.60.40.10">
    <property type="entry name" value="Immunoglobulins"/>
    <property type="match status" value="1"/>
</dbReference>
<accession>A0A4S3LXM1</accession>
<evidence type="ECO:0000313" key="2">
    <source>
        <dbReference type="EMBL" id="THD66308.1"/>
    </source>
</evidence>
<evidence type="ECO:0000259" key="1">
    <source>
        <dbReference type="Pfam" id="PF17116"/>
    </source>
</evidence>
<proteinExistence type="predicted"/>
<dbReference type="AlphaFoldDB" id="A0A4S3LXM1"/>